<feature type="chain" id="PRO_5035479264" evidence="1">
    <location>
        <begin position="25"/>
        <end position="206"/>
    </location>
</feature>
<accession>A0A8N5ETV3</accession>
<organism evidence="2 3">
    <name type="scientific">Geospiza fortis</name>
    <name type="common">Medium ground-finch</name>
    <dbReference type="NCBI Taxonomy" id="48883"/>
    <lineage>
        <taxon>Eukaryota</taxon>
        <taxon>Metazoa</taxon>
        <taxon>Chordata</taxon>
        <taxon>Craniata</taxon>
        <taxon>Vertebrata</taxon>
        <taxon>Euteleostomi</taxon>
        <taxon>Archelosauria</taxon>
        <taxon>Archosauria</taxon>
        <taxon>Dinosauria</taxon>
        <taxon>Saurischia</taxon>
        <taxon>Theropoda</taxon>
        <taxon>Coelurosauria</taxon>
        <taxon>Aves</taxon>
        <taxon>Neognathae</taxon>
        <taxon>Neoaves</taxon>
        <taxon>Telluraves</taxon>
        <taxon>Australaves</taxon>
        <taxon>Passeriformes</taxon>
        <taxon>Thraupidae</taxon>
        <taxon>Geospiza</taxon>
    </lineage>
</organism>
<dbReference type="OrthoDB" id="9216205at2759"/>
<keyword evidence="1" id="KW-0732">Signal</keyword>
<name>A0A8N5ETV3_GEOFO</name>
<keyword evidence="2" id="KW-1185">Reference proteome</keyword>
<evidence type="ECO:0000313" key="2">
    <source>
        <dbReference type="Proteomes" id="UP000504602"/>
    </source>
</evidence>
<evidence type="ECO:0000313" key="3">
    <source>
        <dbReference type="RefSeq" id="XP_030915837.1"/>
    </source>
</evidence>
<dbReference type="RefSeq" id="XP_030915837.1">
    <property type="nucleotide sequence ID" value="XM_031059977.1"/>
</dbReference>
<feature type="signal peptide" evidence="1">
    <location>
        <begin position="1"/>
        <end position="24"/>
    </location>
</feature>
<reference evidence="3" key="1">
    <citation type="submission" date="2025-08" db="UniProtKB">
        <authorList>
            <consortium name="RefSeq"/>
        </authorList>
    </citation>
    <scope>IDENTIFICATION</scope>
</reference>
<evidence type="ECO:0000256" key="1">
    <source>
        <dbReference type="SAM" id="SignalP"/>
    </source>
</evidence>
<dbReference type="AlphaFoldDB" id="A0A8N5ETV3"/>
<proteinExistence type="predicted"/>
<dbReference type="Proteomes" id="UP000504602">
    <property type="component" value="Unplaced"/>
</dbReference>
<dbReference type="GeneID" id="115948281"/>
<protein>
    <submittedName>
        <fullName evidence="3">Uncharacterized protein LOC115948281</fullName>
    </submittedName>
</protein>
<sequence>MDSPHLLHLGFLLLALAALHPSIAMSAAGPARWTRGSTTMTLYHCKDCESCKCKDRIIDFNNFTKIAEIQNKKNTIPGVKVELMTNESHITVCFEQANSCPEEIYGVLDETEPPKSWCGILNSRENGGGNINTEDQNVCCEAEADAWRHNPDLKCYIQKSHSKHTALPVTIPDGASSFVWCLRGSSWLSTPACFTWMLCFLLLCSF</sequence>
<gene>
    <name evidence="3" type="primary">LOC115948281</name>
</gene>